<evidence type="ECO:0000256" key="2">
    <source>
        <dbReference type="ARBA" id="ARBA00010798"/>
    </source>
</evidence>
<protein>
    <recommendedName>
        <fullName evidence="4">PDZ domain-containing protein</fullName>
    </recommendedName>
</protein>
<evidence type="ECO:0000313" key="5">
    <source>
        <dbReference type="EMBL" id="CAH1400805.1"/>
    </source>
</evidence>
<dbReference type="SUPFAM" id="SSF50156">
    <property type="entry name" value="PDZ domain-like"/>
    <property type="match status" value="1"/>
</dbReference>
<keyword evidence="3" id="KW-0206">Cytoskeleton</keyword>
<dbReference type="InterPro" id="IPR015482">
    <property type="entry name" value="Syntrophin"/>
</dbReference>
<dbReference type="FunFam" id="2.30.42.10:FF:000193">
    <property type="entry name" value="Syntrophin gamma 1"/>
    <property type="match status" value="1"/>
</dbReference>
<evidence type="ECO:0000256" key="3">
    <source>
        <dbReference type="ARBA" id="ARBA00023212"/>
    </source>
</evidence>
<dbReference type="AlphaFoldDB" id="A0A9P0HF42"/>
<gene>
    <name evidence="5" type="ORF">NEZAVI_LOCUS9973</name>
</gene>
<comment type="similarity">
    <text evidence="2">Belongs to the syntrophin family.</text>
</comment>
<dbReference type="OrthoDB" id="9975356at2759"/>
<dbReference type="Gene3D" id="2.30.42.10">
    <property type="match status" value="1"/>
</dbReference>
<dbReference type="GO" id="GO:0005198">
    <property type="term" value="F:structural molecule activity"/>
    <property type="evidence" value="ECO:0007669"/>
    <property type="project" value="InterPro"/>
</dbReference>
<dbReference type="CDD" id="cd06801">
    <property type="entry name" value="PDZ_syntrophin-like"/>
    <property type="match status" value="1"/>
</dbReference>
<keyword evidence="3" id="KW-0963">Cytoplasm</keyword>
<dbReference type="PANTHER" id="PTHR10554">
    <property type="entry name" value="SYNTROPHIN"/>
    <property type="match status" value="1"/>
</dbReference>
<comment type="subcellular location">
    <subcellularLocation>
        <location evidence="1">Cytoplasm</location>
        <location evidence="1">Cytoskeleton</location>
    </subcellularLocation>
</comment>
<accession>A0A9P0HF42</accession>
<sequence>MEAEGDHLCGCPLSRASGSRKDRTVFRESVGEVSDNPLSSFGEHQITVLSRFDTPAASRASSKSLGYLPGFSLYAESMHHSVRCGMVKVSDGKTRPTPMRLQLSMEILKLQKEESSPPNHNVRPTPSDSRVRIVGVTRQKVGGLGLSIKGGAEHKLPILISRIFKEQAADQTGQLFVGDAIIKVNGELITHCQHDEAVNILRNAGDIVMLTVKHYRAATPFLQKASE</sequence>
<dbReference type="PANTHER" id="PTHR10554:SF1">
    <property type="entry name" value="FI16515P1"/>
    <property type="match status" value="1"/>
</dbReference>
<evidence type="ECO:0000256" key="1">
    <source>
        <dbReference type="ARBA" id="ARBA00004245"/>
    </source>
</evidence>
<dbReference type="InterPro" id="IPR001478">
    <property type="entry name" value="PDZ"/>
</dbReference>
<evidence type="ECO:0000313" key="6">
    <source>
        <dbReference type="Proteomes" id="UP001152798"/>
    </source>
</evidence>
<proteinExistence type="inferred from homology"/>
<dbReference type="PROSITE" id="PS50106">
    <property type="entry name" value="PDZ"/>
    <property type="match status" value="1"/>
</dbReference>
<dbReference type="Proteomes" id="UP001152798">
    <property type="component" value="Chromosome 4"/>
</dbReference>
<dbReference type="Pfam" id="PF00595">
    <property type="entry name" value="PDZ"/>
    <property type="match status" value="1"/>
</dbReference>
<keyword evidence="6" id="KW-1185">Reference proteome</keyword>
<feature type="domain" description="PDZ" evidence="4">
    <location>
        <begin position="133"/>
        <end position="216"/>
    </location>
</feature>
<dbReference type="InterPro" id="IPR036034">
    <property type="entry name" value="PDZ_sf"/>
</dbReference>
<name>A0A9P0HF42_NEZVI</name>
<evidence type="ECO:0000259" key="4">
    <source>
        <dbReference type="PROSITE" id="PS50106"/>
    </source>
</evidence>
<dbReference type="SMART" id="SM00228">
    <property type="entry name" value="PDZ"/>
    <property type="match status" value="1"/>
</dbReference>
<dbReference type="EMBL" id="OV725080">
    <property type="protein sequence ID" value="CAH1400805.1"/>
    <property type="molecule type" value="Genomic_DNA"/>
</dbReference>
<dbReference type="GO" id="GO:0016010">
    <property type="term" value="C:dystrophin-associated glycoprotein complex"/>
    <property type="evidence" value="ECO:0007669"/>
    <property type="project" value="TreeGrafter"/>
</dbReference>
<reference evidence="5" key="1">
    <citation type="submission" date="2022-01" db="EMBL/GenBank/DDBJ databases">
        <authorList>
            <person name="King R."/>
        </authorList>
    </citation>
    <scope>NUCLEOTIDE SEQUENCE</scope>
</reference>
<organism evidence="5 6">
    <name type="scientific">Nezara viridula</name>
    <name type="common">Southern green stink bug</name>
    <name type="synonym">Cimex viridulus</name>
    <dbReference type="NCBI Taxonomy" id="85310"/>
    <lineage>
        <taxon>Eukaryota</taxon>
        <taxon>Metazoa</taxon>
        <taxon>Ecdysozoa</taxon>
        <taxon>Arthropoda</taxon>
        <taxon>Hexapoda</taxon>
        <taxon>Insecta</taxon>
        <taxon>Pterygota</taxon>
        <taxon>Neoptera</taxon>
        <taxon>Paraneoptera</taxon>
        <taxon>Hemiptera</taxon>
        <taxon>Heteroptera</taxon>
        <taxon>Panheteroptera</taxon>
        <taxon>Pentatomomorpha</taxon>
        <taxon>Pentatomoidea</taxon>
        <taxon>Pentatomidae</taxon>
        <taxon>Pentatominae</taxon>
        <taxon>Nezara</taxon>
    </lineage>
</organism>
<dbReference type="GO" id="GO:0005856">
    <property type="term" value="C:cytoskeleton"/>
    <property type="evidence" value="ECO:0007669"/>
    <property type="project" value="UniProtKB-SubCell"/>
</dbReference>